<evidence type="ECO:0000256" key="3">
    <source>
        <dbReference type="PROSITE-ProRule" id="PRU00497"/>
    </source>
</evidence>
<sequence length="381" mass="40400">MIYQIVFLTFGVACVLGAPTSAVPSDKQQPTVIPIISQSEELQSNGTYSFSYETGNGIKREETSYDKVLPKAAGRSHNSEEGGESDESDESNEIHVQQGSYSYTAPDGSLITVRYIADENGFRPVGSHLPRAPSPISTASNEKTGRTLKQQDNDDSESVQSLSVQPSQETIPAIAARSATEPPQNKPAEITPMDSSKNEKEPESATKSSPSVEKSEPVTTISSQPEQKTETTESATAVSSQSNNTSEPTESVSTSMPEDKKDDLEPENKTESSTPTVTEEKTSKSPDLTESTSFASNERTTEPSTGESATVSDALTTSVSDNTTTEPSGLITTTVVGKEITENSEATTASTEPITQEVTVLPTSTETAITEEVSTSSSSAI</sequence>
<evidence type="ECO:0000256" key="5">
    <source>
        <dbReference type="SAM" id="SignalP"/>
    </source>
</evidence>
<feature type="non-terminal residue" evidence="6">
    <location>
        <position position="1"/>
    </location>
</feature>
<dbReference type="InterPro" id="IPR000618">
    <property type="entry name" value="Insect_cuticle"/>
</dbReference>
<evidence type="ECO:0000256" key="4">
    <source>
        <dbReference type="SAM" id="MobiDB-lite"/>
    </source>
</evidence>
<dbReference type="Pfam" id="PF00379">
    <property type="entry name" value="Chitin_bind_4"/>
    <property type="match status" value="1"/>
</dbReference>
<keyword evidence="1 3" id="KW-0193">Cuticle</keyword>
<dbReference type="PANTHER" id="PTHR10380">
    <property type="entry name" value="CUTICLE PROTEIN"/>
    <property type="match status" value="1"/>
</dbReference>
<dbReference type="PROSITE" id="PS51155">
    <property type="entry name" value="CHIT_BIND_RR_2"/>
    <property type="match status" value="1"/>
</dbReference>
<feature type="compositionally biased region" description="Low complexity" evidence="4">
    <location>
        <begin position="232"/>
        <end position="242"/>
    </location>
</feature>
<feature type="region of interest" description="Disordered" evidence="4">
    <location>
        <begin position="61"/>
        <end position="103"/>
    </location>
</feature>
<feature type="compositionally biased region" description="Polar residues" evidence="4">
    <location>
        <begin position="243"/>
        <end position="256"/>
    </location>
</feature>
<feature type="compositionally biased region" description="Acidic residues" evidence="4">
    <location>
        <begin position="81"/>
        <end position="91"/>
    </location>
</feature>
<dbReference type="InterPro" id="IPR031311">
    <property type="entry name" value="CHIT_BIND_RR_consensus"/>
</dbReference>
<feature type="signal peptide" evidence="5">
    <location>
        <begin position="1"/>
        <end position="17"/>
    </location>
</feature>
<reference evidence="6" key="1">
    <citation type="submission" date="2022-03" db="EMBL/GenBank/DDBJ databases">
        <authorList>
            <person name="Martin H S."/>
        </authorList>
    </citation>
    <scope>NUCLEOTIDE SEQUENCE</scope>
</reference>
<name>A0ABN8J3K2_9NEOP</name>
<organism evidence="6 7">
    <name type="scientific">Iphiclides podalirius</name>
    <name type="common">scarce swallowtail</name>
    <dbReference type="NCBI Taxonomy" id="110791"/>
    <lineage>
        <taxon>Eukaryota</taxon>
        <taxon>Metazoa</taxon>
        <taxon>Ecdysozoa</taxon>
        <taxon>Arthropoda</taxon>
        <taxon>Hexapoda</taxon>
        <taxon>Insecta</taxon>
        <taxon>Pterygota</taxon>
        <taxon>Neoptera</taxon>
        <taxon>Endopterygota</taxon>
        <taxon>Lepidoptera</taxon>
        <taxon>Glossata</taxon>
        <taxon>Ditrysia</taxon>
        <taxon>Papilionoidea</taxon>
        <taxon>Papilionidae</taxon>
        <taxon>Papilioninae</taxon>
        <taxon>Iphiclides</taxon>
    </lineage>
</organism>
<gene>
    <name evidence="6" type="ORF">IPOD504_LOCUS16647</name>
</gene>
<feature type="compositionally biased region" description="Basic and acidic residues" evidence="4">
    <location>
        <begin position="257"/>
        <end position="270"/>
    </location>
</feature>
<dbReference type="Proteomes" id="UP000837857">
    <property type="component" value="Chromosome 8"/>
</dbReference>
<protein>
    <submittedName>
        <fullName evidence="6">Uncharacterized protein</fullName>
    </submittedName>
</protein>
<evidence type="ECO:0000313" key="6">
    <source>
        <dbReference type="EMBL" id="CAH2075271.1"/>
    </source>
</evidence>
<keyword evidence="7" id="KW-1185">Reference proteome</keyword>
<evidence type="ECO:0000256" key="1">
    <source>
        <dbReference type="ARBA" id="ARBA00022460"/>
    </source>
</evidence>
<accession>A0ABN8J3K2</accession>
<feature type="compositionally biased region" description="Polar residues" evidence="4">
    <location>
        <begin position="353"/>
        <end position="381"/>
    </location>
</feature>
<feature type="compositionally biased region" description="Basic and acidic residues" evidence="4">
    <location>
        <begin position="143"/>
        <end position="152"/>
    </location>
</feature>
<feature type="region of interest" description="Disordered" evidence="4">
    <location>
        <begin position="124"/>
        <end position="381"/>
    </location>
</feature>
<dbReference type="PROSITE" id="PS00233">
    <property type="entry name" value="CHIT_BIND_RR_1"/>
    <property type="match status" value="1"/>
</dbReference>
<feature type="compositionally biased region" description="Polar residues" evidence="4">
    <location>
        <begin position="94"/>
        <end position="103"/>
    </location>
</feature>
<dbReference type="InterPro" id="IPR050468">
    <property type="entry name" value="Cuticle_Struct_Prot"/>
</dbReference>
<evidence type="ECO:0000256" key="2">
    <source>
        <dbReference type="ARBA" id="ARBA00022729"/>
    </source>
</evidence>
<proteinExistence type="predicted"/>
<feature type="compositionally biased region" description="Polar residues" evidence="4">
    <location>
        <begin position="285"/>
        <end position="335"/>
    </location>
</feature>
<feature type="chain" id="PRO_5045194756" evidence="5">
    <location>
        <begin position="18"/>
        <end position="381"/>
    </location>
</feature>
<evidence type="ECO:0000313" key="7">
    <source>
        <dbReference type="Proteomes" id="UP000837857"/>
    </source>
</evidence>
<dbReference type="EMBL" id="OW152820">
    <property type="protein sequence ID" value="CAH2075271.1"/>
    <property type="molecule type" value="Genomic_DNA"/>
</dbReference>
<feature type="compositionally biased region" description="Polar residues" evidence="4">
    <location>
        <begin position="205"/>
        <end position="226"/>
    </location>
</feature>
<keyword evidence="2 5" id="KW-0732">Signal</keyword>
<dbReference type="PANTHER" id="PTHR10380:SF173">
    <property type="entry name" value="CUTICULAR PROTEIN 47EF, ISOFORM C-RELATED"/>
    <property type="match status" value="1"/>
</dbReference>
<feature type="compositionally biased region" description="Low complexity" evidence="4">
    <location>
        <begin position="343"/>
        <end position="352"/>
    </location>
</feature>
<feature type="compositionally biased region" description="Polar residues" evidence="4">
    <location>
        <begin position="158"/>
        <end position="170"/>
    </location>
</feature>